<evidence type="ECO:0000256" key="1">
    <source>
        <dbReference type="SAM" id="MobiDB-lite"/>
    </source>
</evidence>
<name>A0AA36GWX4_CYLNA</name>
<feature type="compositionally biased region" description="Basic and acidic residues" evidence="1">
    <location>
        <begin position="11"/>
        <end position="31"/>
    </location>
</feature>
<feature type="compositionally biased region" description="Polar residues" evidence="1">
    <location>
        <begin position="70"/>
        <end position="108"/>
    </location>
</feature>
<evidence type="ECO:0000313" key="2">
    <source>
        <dbReference type="EMBL" id="CAJ0599875.1"/>
    </source>
</evidence>
<comment type="caution">
    <text evidence="2">The sequence shown here is derived from an EMBL/GenBank/DDBJ whole genome shotgun (WGS) entry which is preliminary data.</text>
</comment>
<protein>
    <submittedName>
        <fullName evidence="2">Uncharacterized protein</fullName>
    </submittedName>
</protein>
<dbReference type="Proteomes" id="UP001176961">
    <property type="component" value="Unassembled WGS sequence"/>
</dbReference>
<organism evidence="2 3">
    <name type="scientific">Cylicocyclus nassatus</name>
    <name type="common">Nematode worm</name>
    <dbReference type="NCBI Taxonomy" id="53992"/>
    <lineage>
        <taxon>Eukaryota</taxon>
        <taxon>Metazoa</taxon>
        <taxon>Ecdysozoa</taxon>
        <taxon>Nematoda</taxon>
        <taxon>Chromadorea</taxon>
        <taxon>Rhabditida</taxon>
        <taxon>Rhabditina</taxon>
        <taxon>Rhabditomorpha</taxon>
        <taxon>Strongyloidea</taxon>
        <taxon>Strongylidae</taxon>
        <taxon>Cylicocyclus</taxon>
    </lineage>
</organism>
<feature type="region of interest" description="Disordered" evidence="1">
    <location>
        <begin position="53"/>
        <end position="147"/>
    </location>
</feature>
<dbReference type="EMBL" id="CATQJL010000223">
    <property type="protein sequence ID" value="CAJ0599875.1"/>
    <property type="molecule type" value="Genomic_DNA"/>
</dbReference>
<feature type="compositionally biased region" description="Basic residues" evidence="1">
    <location>
        <begin position="138"/>
        <end position="147"/>
    </location>
</feature>
<keyword evidence="3" id="KW-1185">Reference proteome</keyword>
<accession>A0AA36GWX4</accession>
<feature type="region of interest" description="Disordered" evidence="1">
    <location>
        <begin position="1"/>
        <end position="31"/>
    </location>
</feature>
<dbReference type="AlphaFoldDB" id="A0AA36GWX4"/>
<evidence type="ECO:0000313" key="3">
    <source>
        <dbReference type="Proteomes" id="UP001176961"/>
    </source>
</evidence>
<gene>
    <name evidence="2" type="ORF">CYNAS_LOCUS11858</name>
</gene>
<reference evidence="2" key="1">
    <citation type="submission" date="2023-07" db="EMBL/GenBank/DDBJ databases">
        <authorList>
            <consortium name="CYATHOMIX"/>
        </authorList>
    </citation>
    <scope>NUCLEOTIDE SEQUENCE</scope>
    <source>
        <strain evidence="2">N/A</strain>
    </source>
</reference>
<proteinExistence type="predicted"/>
<sequence length="147" mass="16804">MLGAQALRTKQKAEQKEKEKRQRERLRSLELQRDKLHKAACEEAAAQYNMEISAQPPIKPPATKHRHSLHTSSVQHLQINTTAFDKASRSNGQLSKNANGPQRSTSSDYCREERKEPLSNSNKFMKWLGLGGSEKKDLKNRRMSTFT</sequence>